<comment type="caution">
    <text evidence="1">The sequence shown here is derived from an EMBL/GenBank/DDBJ whole genome shotgun (WGS) entry which is preliminary data.</text>
</comment>
<dbReference type="Proteomes" id="UP000814140">
    <property type="component" value="Unassembled WGS sequence"/>
</dbReference>
<keyword evidence="2" id="KW-1185">Reference proteome</keyword>
<protein>
    <submittedName>
        <fullName evidence="1">Uncharacterized protein</fullName>
    </submittedName>
</protein>
<accession>A0ACB8T5W2</accession>
<dbReference type="EMBL" id="MU277201">
    <property type="protein sequence ID" value="KAI0063887.1"/>
    <property type="molecule type" value="Genomic_DNA"/>
</dbReference>
<gene>
    <name evidence="1" type="ORF">BV25DRAFT_1837431</name>
</gene>
<evidence type="ECO:0000313" key="1">
    <source>
        <dbReference type="EMBL" id="KAI0063887.1"/>
    </source>
</evidence>
<proteinExistence type="predicted"/>
<reference evidence="1" key="1">
    <citation type="submission" date="2021-03" db="EMBL/GenBank/DDBJ databases">
        <authorList>
            <consortium name="DOE Joint Genome Institute"/>
            <person name="Ahrendt S."/>
            <person name="Looney B.P."/>
            <person name="Miyauchi S."/>
            <person name="Morin E."/>
            <person name="Drula E."/>
            <person name="Courty P.E."/>
            <person name="Chicoki N."/>
            <person name="Fauchery L."/>
            <person name="Kohler A."/>
            <person name="Kuo A."/>
            <person name="Labutti K."/>
            <person name="Pangilinan J."/>
            <person name="Lipzen A."/>
            <person name="Riley R."/>
            <person name="Andreopoulos W."/>
            <person name="He G."/>
            <person name="Johnson J."/>
            <person name="Barry K.W."/>
            <person name="Grigoriev I.V."/>
            <person name="Nagy L."/>
            <person name="Hibbett D."/>
            <person name="Henrissat B."/>
            <person name="Matheny P.B."/>
            <person name="Labbe J."/>
            <person name="Martin F."/>
        </authorList>
    </citation>
    <scope>NUCLEOTIDE SEQUENCE</scope>
    <source>
        <strain evidence="1">HHB10654</strain>
    </source>
</reference>
<reference evidence="1" key="2">
    <citation type="journal article" date="2022" name="New Phytol.">
        <title>Evolutionary transition to the ectomycorrhizal habit in the genomes of a hyperdiverse lineage of mushroom-forming fungi.</title>
        <authorList>
            <person name="Looney B."/>
            <person name="Miyauchi S."/>
            <person name="Morin E."/>
            <person name="Drula E."/>
            <person name="Courty P.E."/>
            <person name="Kohler A."/>
            <person name="Kuo A."/>
            <person name="LaButti K."/>
            <person name="Pangilinan J."/>
            <person name="Lipzen A."/>
            <person name="Riley R."/>
            <person name="Andreopoulos W."/>
            <person name="He G."/>
            <person name="Johnson J."/>
            <person name="Nolan M."/>
            <person name="Tritt A."/>
            <person name="Barry K.W."/>
            <person name="Grigoriev I.V."/>
            <person name="Nagy L.G."/>
            <person name="Hibbett D."/>
            <person name="Henrissat B."/>
            <person name="Matheny P.B."/>
            <person name="Labbe J."/>
            <person name="Martin F.M."/>
        </authorList>
    </citation>
    <scope>NUCLEOTIDE SEQUENCE</scope>
    <source>
        <strain evidence="1">HHB10654</strain>
    </source>
</reference>
<evidence type="ECO:0000313" key="2">
    <source>
        <dbReference type="Proteomes" id="UP000814140"/>
    </source>
</evidence>
<sequence>MVLSTNVASAIPSVVDNEVDEATGGHFNGISSGERMDVLVEPDIYSREASSVVYALVRDGYRGTSCDPFRTDTIRADGAILSRCATEKGMIDGEIKAMVVTKREARERDDQWTESCNCVPRRKCFSVNQSKKIHGITVGPLGTRLSETTAEERHTATGESAKCPMEAGEERRLKQRETAEGKAASEAGSLRGHNLHITRQTVFGMESWIGLTSSLWSRSLPIDASGQLGHVWPQTPGREVVGPRERRISCGKGQRWLEQDKAGRITGTTRGSNGSAKGPTRKAIAEVSNLPPGLRRKHLIIRVLRSLESRRDKRITGHLGPFLFGQQGKPSYRRTAKVTATGLSLDPCRSKGDPGIRERCSERPLLEERKDGSEV</sequence>
<name>A0ACB8T5W2_9AGAM</name>
<organism evidence="1 2">
    <name type="scientific">Artomyces pyxidatus</name>
    <dbReference type="NCBI Taxonomy" id="48021"/>
    <lineage>
        <taxon>Eukaryota</taxon>
        <taxon>Fungi</taxon>
        <taxon>Dikarya</taxon>
        <taxon>Basidiomycota</taxon>
        <taxon>Agaricomycotina</taxon>
        <taxon>Agaricomycetes</taxon>
        <taxon>Russulales</taxon>
        <taxon>Auriscalpiaceae</taxon>
        <taxon>Artomyces</taxon>
    </lineage>
</organism>